<comment type="caution">
    <text evidence="1">The sequence shown here is derived from an EMBL/GenBank/DDBJ whole genome shotgun (WGS) entry which is preliminary data.</text>
</comment>
<proteinExistence type="predicted"/>
<reference evidence="1 2" key="1">
    <citation type="submission" date="2021-01" db="EMBL/GenBank/DDBJ databases">
        <title>Genome seq and assembly of Nocardiodes sp. G10.</title>
        <authorList>
            <person name="Chhetri G."/>
        </authorList>
    </citation>
    <scope>NUCLEOTIDE SEQUENCE [LARGE SCALE GENOMIC DNA]</scope>
    <source>
        <strain evidence="1 2">G10</strain>
    </source>
</reference>
<gene>
    <name evidence="1" type="ORF">JI751_18255</name>
</gene>
<dbReference type="Proteomes" id="UP000636918">
    <property type="component" value="Unassembled WGS sequence"/>
</dbReference>
<sequence>MEPGERDARGTTDALSSVEALWRSVVDVLDAVEGPSSALLCTASGFPLKSYGYEHTELVPAARVARSSFARRRNSTASSVPVVDVVTVELVAGPTQTVMTAIPSAQGEHLLAITADDVSMPVLRAWTAHVASQMRRVLAQA</sequence>
<organism evidence="1 2">
    <name type="scientific">Nocardioides baculatus</name>
    <dbReference type="NCBI Taxonomy" id="2801337"/>
    <lineage>
        <taxon>Bacteria</taxon>
        <taxon>Bacillati</taxon>
        <taxon>Actinomycetota</taxon>
        <taxon>Actinomycetes</taxon>
        <taxon>Propionibacteriales</taxon>
        <taxon>Nocardioidaceae</taxon>
        <taxon>Nocardioides</taxon>
    </lineage>
</organism>
<evidence type="ECO:0000313" key="1">
    <source>
        <dbReference type="EMBL" id="MBL0749568.1"/>
    </source>
</evidence>
<protein>
    <recommendedName>
        <fullName evidence="3">Roadblock/LC7 domain-containing protein</fullName>
    </recommendedName>
</protein>
<dbReference type="EMBL" id="JAERSG010000006">
    <property type="protein sequence ID" value="MBL0749568.1"/>
    <property type="molecule type" value="Genomic_DNA"/>
</dbReference>
<name>A0ABS1LCZ5_9ACTN</name>
<accession>A0ABS1LCZ5</accession>
<dbReference type="RefSeq" id="WP_201939889.1">
    <property type="nucleotide sequence ID" value="NZ_JAERSG010000006.1"/>
</dbReference>
<evidence type="ECO:0008006" key="3">
    <source>
        <dbReference type="Google" id="ProtNLM"/>
    </source>
</evidence>
<keyword evidence="2" id="KW-1185">Reference proteome</keyword>
<evidence type="ECO:0000313" key="2">
    <source>
        <dbReference type="Proteomes" id="UP000636918"/>
    </source>
</evidence>